<comment type="similarity">
    <text evidence="1">Belongs to the LRRFIP family.</text>
</comment>
<dbReference type="EMBL" id="JBGFUD010002367">
    <property type="protein sequence ID" value="MFH4977517.1"/>
    <property type="molecule type" value="Genomic_DNA"/>
</dbReference>
<feature type="region of interest" description="Disordered" evidence="3">
    <location>
        <begin position="59"/>
        <end position="87"/>
    </location>
</feature>
<keyword evidence="5" id="KW-1185">Reference proteome</keyword>
<organism evidence="4 5">
    <name type="scientific">Gnathostoma spinigerum</name>
    <dbReference type="NCBI Taxonomy" id="75299"/>
    <lineage>
        <taxon>Eukaryota</taxon>
        <taxon>Metazoa</taxon>
        <taxon>Ecdysozoa</taxon>
        <taxon>Nematoda</taxon>
        <taxon>Chromadorea</taxon>
        <taxon>Rhabditida</taxon>
        <taxon>Spirurina</taxon>
        <taxon>Gnathostomatomorpha</taxon>
        <taxon>Gnathostomatoidea</taxon>
        <taxon>Gnathostomatidae</taxon>
        <taxon>Gnathostoma</taxon>
    </lineage>
</organism>
<dbReference type="Proteomes" id="UP001608902">
    <property type="component" value="Unassembled WGS sequence"/>
</dbReference>
<name>A0ABD6EE13_9BILA</name>
<dbReference type="PANTHER" id="PTHR19212">
    <property type="entry name" value="LEUCINE RICH REPEAT IN FLII INTERACTING PROTEIN"/>
    <property type="match status" value="1"/>
</dbReference>
<evidence type="ECO:0000313" key="5">
    <source>
        <dbReference type="Proteomes" id="UP001608902"/>
    </source>
</evidence>
<comment type="caution">
    <text evidence="4">The sequence shown here is derived from an EMBL/GenBank/DDBJ whole genome shotgun (WGS) entry which is preliminary data.</text>
</comment>
<proteinExistence type="inferred from homology"/>
<dbReference type="PANTHER" id="PTHR19212:SF0">
    <property type="entry name" value="LD07988P"/>
    <property type="match status" value="1"/>
</dbReference>
<evidence type="ECO:0008006" key="6">
    <source>
        <dbReference type="Google" id="ProtNLM"/>
    </source>
</evidence>
<evidence type="ECO:0000313" key="4">
    <source>
        <dbReference type="EMBL" id="MFH4977517.1"/>
    </source>
</evidence>
<feature type="region of interest" description="Disordered" evidence="3">
    <location>
        <begin position="351"/>
        <end position="377"/>
    </location>
</feature>
<feature type="region of interest" description="Disordered" evidence="3">
    <location>
        <begin position="256"/>
        <end position="280"/>
    </location>
</feature>
<feature type="compositionally biased region" description="Basic and acidic residues" evidence="3">
    <location>
        <begin position="351"/>
        <end position="370"/>
    </location>
</feature>
<sequence length="377" mass="43753">MSSYTAGGRRRAISRQTAEEEVLDRISRDAEERMKSKRQAREEARQIRFEQLERQYRDAGGSVQDFIESGDSKESASTPSCSCSDETVQEERRALKEEVDELKAKFERAMFLYSQLDNDKSALLYELDLLKDELEEKEQVLTEATREQRDLTSEVRLLKRTVDGLQSQQAAFKEELAQRDRIIQENGLVLVEQEHDEVTASSADGTPVQKPEPIVFSRKTLALVEKMVPGSSPMDEKIQKLVDTNKKMRQQVEEAEHHLYSRRTTRSDQMGAYSNGPSEEMQRDAAKQLADIKFKLQETERENTNYQGNMIRLEGQLKRYKAIAEQSEKEVADLKQQNRQLKKDLRDRENQLDEAKENARHLQNRLEKLRTSGSRRY</sequence>
<reference evidence="4 5" key="1">
    <citation type="submission" date="2024-08" db="EMBL/GenBank/DDBJ databases">
        <title>Gnathostoma spinigerum genome.</title>
        <authorList>
            <person name="Gonzalez-Bertolin B."/>
            <person name="Monzon S."/>
            <person name="Zaballos A."/>
            <person name="Jimenez P."/>
            <person name="Dekumyoy P."/>
            <person name="Varona S."/>
            <person name="Cuesta I."/>
            <person name="Sumanam S."/>
            <person name="Adisakwattana P."/>
            <person name="Gasser R.B."/>
            <person name="Hernandez-Gonzalez A."/>
            <person name="Young N.D."/>
            <person name="Perteguer M.J."/>
        </authorList>
    </citation>
    <scope>NUCLEOTIDE SEQUENCE [LARGE SCALE GENOMIC DNA]</scope>
    <source>
        <strain evidence="4">AL3</strain>
        <tissue evidence="4">Liver</tissue>
    </source>
</reference>
<feature type="compositionally biased region" description="Basic and acidic residues" evidence="3">
    <location>
        <begin position="23"/>
        <end position="42"/>
    </location>
</feature>
<feature type="compositionally biased region" description="Polar residues" evidence="3">
    <location>
        <begin position="75"/>
        <end position="86"/>
    </location>
</feature>
<dbReference type="AlphaFoldDB" id="A0ABD6EE13"/>
<feature type="region of interest" description="Disordered" evidence="3">
    <location>
        <begin position="1"/>
        <end position="42"/>
    </location>
</feature>
<evidence type="ECO:0000256" key="2">
    <source>
        <dbReference type="ARBA" id="ARBA00023054"/>
    </source>
</evidence>
<keyword evidence="2" id="KW-0175">Coiled coil</keyword>
<evidence type="ECO:0000256" key="3">
    <source>
        <dbReference type="SAM" id="MobiDB-lite"/>
    </source>
</evidence>
<protein>
    <recommendedName>
        <fullName evidence="6">Leucine-rich repeat flightless-interacting protein 2</fullName>
    </recommendedName>
</protein>
<dbReference type="Pfam" id="PF09738">
    <property type="entry name" value="LRRFIP"/>
    <property type="match status" value="1"/>
</dbReference>
<evidence type="ECO:0000256" key="1">
    <source>
        <dbReference type="ARBA" id="ARBA00008275"/>
    </source>
</evidence>
<dbReference type="InterPro" id="IPR019139">
    <property type="entry name" value="LRRFIP1/2"/>
</dbReference>
<accession>A0ABD6EE13</accession>
<dbReference type="Gene3D" id="1.20.5.4090">
    <property type="match status" value="1"/>
</dbReference>
<gene>
    <name evidence="4" type="ORF">AB6A40_004226</name>
</gene>